<keyword evidence="4" id="KW-0201">Cytochrome c-type biogenesis</keyword>
<evidence type="ECO:0000256" key="6">
    <source>
        <dbReference type="ARBA" id="ARBA00023136"/>
    </source>
</evidence>
<feature type="signal peptide" evidence="8">
    <location>
        <begin position="1"/>
        <end position="18"/>
    </location>
</feature>
<evidence type="ECO:0000256" key="8">
    <source>
        <dbReference type="SAM" id="SignalP"/>
    </source>
</evidence>
<dbReference type="SUPFAM" id="SSF52833">
    <property type="entry name" value="Thioredoxin-like"/>
    <property type="match status" value="1"/>
</dbReference>
<feature type="transmembrane region" description="Helical" evidence="7">
    <location>
        <begin position="593"/>
        <end position="615"/>
    </location>
</feature>
<evidence type="ECO:0000256" key="2">
    <source>
        <dbReference type="ARBA" id="ARBA00022475"/>
    </source>
</evidence>
<comment type="subcellular location">
    <subcellularLocation>
        <location evidence="1">Cell membrane</location>
        <topology evidence="1">Multi-pass membrane protein</topology>
    </subcellularLocation>
</comment>
<dbReference type="InterPro" id="IPR035671">
    <property type="entry name" value="DsbD_gamma"/>
</dbReference>
<feature type="transmembrane region" description="Helical" evidence="7">
    <location>
        <begin position="541"/>
        <end position="558"/>
    </location>
</feature>
<feature type="transmembrane region" description="Helical" evidence="7">
    <location>
        <begin position="414"/>
        <end position="434"/>
    </location>
</feature>
<feature type="transmembrane region" description="Helical" evidence="7">
    <location>
        <begin position="379"/>
        <end position="402"/>
    </location>
</feature>
<dbReference type="NCBIfam" id="NF001419">
    <property type="entry name" value="PRK00293.1"/>
    <property type="match status" value="1"/>
</dbReference>
<proteinExistence type="predicted"/>
<feature type="transmembrane region" description="Helical" evidence="7">
    <location>
        <begin position="501"/>
        <end position="529"/>
    </location>
</feature>
<organism evidence="10 11">
    <name type="scientific">Candidatus Muproteobacteria bacterium RIFCSPLOWO2_01_FULL_60_18</name>
    <dbReference type="NCBI Taxonomy" id="1817768"/>
    <lineage>
        <taxon>Bacteria</taxon>
        <taxon>Pseudomonadati</taxon>
        <taxon>Pseudomonadota</taxon>
        <taxon>Candidatus Muproteobacteria</taxon>
    </lineage>
</organism>
<feature type="transmembrane region" description="Helical" evidence="7">
    <location>
        <begin position="564"/>
        <end position="581"/>
    </location>
</feature>
<dbReference type="InterPro" id="IPR013766">
    <property type="entry name" value="Thioredoxin_domain"/>
</dbReference>
<dbReference type="PANTHER" id="PTHR32234">
    <property type="entry name" value="THIOL:DISULFIDE INTERCHANGE PROTEIN DSBD"/>
    <property type="match status" value="1"/>
</dbReference>
<dbReference type="GO" id="GO:0017004">
    <property type="term" value="P:cytochrome complex assembly"/>
    <property type="evidence" value="ECO:0007669"/>
    <property type="project" value="UniProtKB-KW"/>
</dbReference>
<feature type="transmembrane region" description="Helical" evidence="7">
    <location>
        <begin position="334"/>
        <end position="367"/>
    </location>
</feature>
<feature type="domain" description="Thioredoxin" evidence="9">
    <location>
        <begin position="633"/>
        <end position="767"/>
    </location>
</feature>
<dbReference type="GO" id="GO:0005886">
    <property type="term" value="C:plasma membrane"/>
    <property type="evidence" value="ECO:0007669"/>
    <property type="project" value="UniProtKB-SubCell"/>
</dbReference>
<comment type="caution">
    <text evidence="10">The sequence shown here is derived from an EMBL/GenBank/DDBJ whole genome shotgun (WGS) entry which is preliminary data.</text>
</comment>
<dbReference type="PANTHER" id="PTHR32234:SF0">
    <property type="entry name" value="THIOL:DISULFIDE INTERCHANGE PROTEIN DSBD"/>
    <property type="match status" value="1"/>
</dbReference>
<dbReference type="GO" id="GO:0045454">
    <property type="term" value="P:cell redox homeostasis"/>
    <property type="evidence" value="ECO:0007669"/>
    <property type="project" value="TreeGrafter"/>
</dbReference>
<dbReference type="Pfam" id="PF02683">
    <property type="entry name" value="DsbD_TM"/>
    <property type="match status" value="1"/>
</dbReference>
<keyword evidence="6 7" id="KW-0472">Membrane</keyword>
<keyword evidence="5 7" id="KW-1133">Transmembrane helix</keyword>
<keyword evidence="3 7" id="KW-0812">Transmembrane</keyword>
<feature type="chain" id="PRO_5009526881" description="Thioredoxin domain-containing protein" evidence="8">
    <location>
        <begin position="19"/>
        <end position="767"/>
    </location>
</feature>
<evidence type="ECO:0000256" key="5">
    <source>
        <dbReference type="ARBA" id="ARBA00022989"/>
    </source>
</evidence>
<evidence type="ECO:0000313" key="10">
    <source>
        <dbReference type="EMBL" id="OGI49652.1"/>
    </source>
</evidence>
<dbReference type="AlphaFoldDB" id="A0A1F6TX49"/>
<name>A0A1F6TX49_9PROT</name>
<dbReference type="InterPro" id="IPR003834">
    <property type="entry name" value="Cyt_c_assmbl_TM_dom"/>
</dbReference>
<evidence type="ECO:0000256" key="1">
    <source>
        <dbReference type="ARBA" id="ARBA00004651"/>
    </source>
</evidence>
<feature type="transmembrane region" description="Helical" evidence="7">
    <location>
        <begin position="465"/>
        <end position="495"/>
    </location>
</feature>
<dbReference type="PROSITE" id="PS51352">
    <property type="entry name" value="THIOREDOXIN_2"/>
    <property type="match status" value="1"/>
</dbReference>
<dbReference type="SUPFAM" id="SSF74863">
    <property type="entry name" value="Thiol:disulfide interchange protein DsbD, N-terminal domain (DsbD-alpha)"/>
    <property type="match status" value="2"/>
</dbReference>
<reference evidence="10 11" key="1">
    <citation type="journal article" date="2016" name="Nat. Commun.">
        <title>Thousands of microbial genomes shed light on interconnected biogeochemical processes in an aquifer system.</title>
        <authorList>
            <person name="Anantharaman K."/>
            <person name="Brown C.T."/>
            <person name="Hug L.A."/>
            <person name="Sharon I."/>
            <person name="Castelle C.J."/>
            <person name="Probst A.J."/>
            <person name="Thomas B.C."/>
            <person name="Singh A."/>
            <person name="Wilkins M.J."/>
            <person name="Karaoz U."/>
            <person name="Brodie E.L."/>
            <person name="Williams K.H."/>
            <person name="Hubbard S.S."/>
            <person name="Banfield J.F."/>
        </authorList>
    </citation>
    <scope>NUCLEOTIDE SEQUENCE [LARGE SCALE GENOMIC DNA]</scope>
</reference>
<keyword evidence="8" id="KW-0732">Signal</keyword>
<dbReference type="CDD" id="cd02953">
    <property type="entry name" value="DsbDgamma"/>
    <property type="match status" value="1"/>
</dbReference>
<dbReference type="InterPro" id="IPR036929">
    <property type="entry name" value="DsbDN_sf"/>
</dbReference>
<protein>
    <recommendedName>
        <fullName evidence="9">Thioredoxin domain-containing protein</fullName>
    </recommendedName>
</protein>
<evidence type="ECO:0000256" key="3">
    <source>
        <dbReference type="ARBA" id="ARBA00022692"/>
    </source>
</evidence>
<dbReference type="Gene3D" id="2.60.40.1250">
    <property type="entry name" value="Thiol:disulfide interchange protein DsbD, N-terminal domain"/>
    <property type="match status" value="2"/>
</dbReference>
<dbReference type="InterPro" id="IPR028250">
    <property type="entry name" value="DsbDN"/>
</dbReference>
<dbReference type="Pfam" id="PF13899">
    <property type="entry name" value="Thioredoxin_7"/>
    <property type="match status" value="1"/>
</dbReference>
<dbReference type="Proteomes" id="UP000179037">
    <property type="component" value="Unassembled WGS sequence"/>
</dbReference>
<dbReference type="Pfam" id="PF11412">
    <property type="entry name" value="DsbD_N"/>
    <property type="match status" value="2"/>
</dbReference>
<dbReference type="InterPro" id="IPR036249">
    <property type="entry name" value="Thioredoxin-like_sf"/>
</dbReference>
<dbReference type="Gene3D" id="3.40.30.10">
    <property type="entry name" value="Glutaredoxin"/>
    <property type="match status" value="1"/>
</dbReference>
<dbReference type="GO" id="GO:0015035">
    <property type="term" value="F:protein-disulfide reductase activity"/>
    <property type="evidence" value="ECO:0007669"/>
    <property type="project" value="TreeGrafter"/>
</dbReference>
<accession>A0A1F6TX49</accession>
<evidence type="ECO:0000256" key="4">
    <source>
        <dbReference type="ARBA" id="ARBA00022748"/>
    </source>
</evidence>
<keyword evidence="2" id="KW-1003">Cell membrane</keyword>
<evidence type="ECO:0000256" key="7">
    <source>
        <dbReference type="SAM" id="Phobius"/>
    </source>
</evidence>
<gene>
    <name evidence="10" type="ORF">A3A87_01925</name>
</gene>
<dbReference type="EMBL" id="MFTC01000093">
    <property type="protein sequence ID" value="OGI49652.1"/>
    <property type="molecule type" value="Genomic_DNA"/>
</dbReference>
<dbReference type="STRING" id="1817768.A3A87_01925"/>
<evidence type="ECO:0000313" key="11">
    <source>
        <dbReference type="Proteomes" id="UP000179037"/>
    </source>
</evidence>
<evidence type="ECO:0000259" key="9">
    <source>
        <dbReference type="PROSITE" id="PS51352"/>
    </source>
</evidence>
<sequence>MTKSLAALLLLLLSPAHAAAPDEELLEADQAFHLTTRTLNGTTLEASWKIAPGYYMYRDKFKFEALNGTRLKNPVFPRGKKKQDPLFGEVETYTKAVKIRLPYTRSEGASTARLRITAQGCNEPVGVCYPPIVKEVDFKLPPVKAKPITSTAPATETTDKISSLKDLTRSLAPAGGELEPVDPEQAFQVSVMARDNAALLARIDIADCCYLYRDKTRFELVAADGTPISDVRLGNVTLSPGKTKIDEFIGKTDVYEKGFETVLPISGLGAMDRELRLKVTYQGCSEKGVAICYPPTTKTFDVQFRGGVLSAANAAVPPSSAPAGIGLRDMGNFALAVFAAFGAGLLLTFTPCVLPMVPILSGIIVGAEGTHLTKLRGGLLSYSYVLGTSLSYTVAGAVAGATGEQLQAYFQTPWAIGTFAAILALLSLSMFGFYQLQVPSSIQSLLHQHSTRMHHQVKQWFGGELIGAFILGLISALIIGACVSPVLVSVLGGAIAAKDPVLGGAIMFALAHGQGAILIALGVGAGFLLPKVGQWMDNVKHLFGALLIAVAIYLLGYLPQVPVLFLWAAFFIISAVYLGATQSLPEGASGWRTLWKGVGTFFLIWGVLALLGGFAGNRDFLHPLPLSSLSTGMMPGTSGPRAATMEGHLFERVSSLNDLENRLTAAKTAGKPVILDYYADWCTDCLRMEKATFADPRARAELRRRFVLLQADVTDPNNPEGKAIKQHFGVYGPPAMLFFSADGQERRELRTYGFRNVDEFIALLRQV</sequence>